<name>A0ACB9HZ10_9ASTR</name>
<keyword evidence="2" id="KW-1185">Reference proteome</keyword>
<protein>
    <submittedName>
        <fullName evidence="1">Uncharacterized protein</fullName>
    </submittedName>
</protein>
<gene>
    <name evidence="1" type="ORF">L1987_29100</name>
</gene>
<dbReference type="EMBL" id="CM042027">
    <property type="protein sequence ID" value="KAI3801000.1"/>
    <property type="molecule type" value="Genomic_DNA"/>
</dbReference>
<reference evidence="2" key="1">
    <citation type="journal article" date="2022" name="Mol. Ecol. Resour.">
        <title>The genomes of chicory, endive, great burdock and yacon provide insights into Asteraceae palaeo-polyploidization history and plant inulin production.</title>
        <authorList>
            <person name="Fan W."/>
            <person name="Wang S."/>
            <person name="Wang H."/>
            <person name="Wang A."/>
            <person name="Jiang F."/>
            <person name="Liu H."/>
            <person name="Zhao H."/>
            <person name="Xu D."/>
            <person name="Zhang Y."/>
        </authorList>
    </citation>
    <scope>NUCLEOTIDE SEQUENCE [LARGE SCALE GENOMIC DNA]</scope>
    <source>
        <strain evidence="2">cv. Yunnan</strain>
    </source>
</reference>
<sequence>MTGVRGWERNVRYHGREEEENMRVERHPAYFVKARSRSIHRFNLDVNLFLRFIHPATDTFQETVSPVLPPTVLPADYYPDGIPVTIIDTPSSLEDKPKVEEDLQRADAIVLTYACDQPETLVNLQNYWLPEIRRLKVDIPVIVVGCMLDLRDEHFPINLERMMGPLMQQFKEIETCIECSAANLVEVAEVFYYAQKAVLHPTAPLFDQESQTLKPRCVRALKRIFVLSDHDKDSALNDSELNQFQVKCFSAPLQPNETDDVKRVVQANLPKGVNHLGLTLDGFLYLHSLFIAKGRLETTWTVLREFGYNDDLALLKENLPVPSEKAPDQSVELTSEAVDFLKGIFSLFDSNKDGALKDFELDELFSTAPESPWDGDPYKDSIEKTERGDVNLSGFLAQWALMTLLDPPQSVAYLAYLGYAGDLSTAFRVTRKRSLDFKKQHTDRQVFQCFVFGPKNAGKSALLTSFVGRPFQENYKLTSNQSYTVNIVDQPRGIKKTLILHEIRECDINEFLSSKDSLADCDVAVFVYDSSDEYSLQRASRLLTEVARKGEDSGYGVPCLLIAAKNDLNLYPMAIKESEMVCQAMKINAPISISVKEEHMNNIFQKIVTTAQQCHLSVPETEHGRNRKRYRQHVNRSLILASGATVAIVAMYPASCTIGYKITCVFPVGNW</sequence>
<dbReference type="Proteomes" id="UP001056120">
    <property type="component" value="Linkage Group LG10"/>
</dbReference>
<accession>A0ACB9HZ10</accession>
<proteinExistence type="predicted"/>
<evidence type="ECO:0000313" key="2">
    <source>
        <dbReference type="Proteomes" id="UP001056120"/>
    </source>
</evidence>
<comment type="caution">
    <text evidence="1">The sequence shown here is derived from an EMBL/GenBank/DDBJ whole genome shotgun (WGS) entry which is preliminary data.</text>
</comment>
<reference evidence="1 2" key="2">
    <citation type="journal article" date="2022" name="Mol. Ecol. Resour.">
        <title>The genomes of chicory, endive, great burdock and yacon provide insights into Asteraceae paleo-polyploidization history and plant inulin production.</title>
        <authorList>
            <person name="Fan W."/>
            <person name="Wang S."/>
            <person name="Wang H."/>
            <person name="Wang A."/>
            <person name="Jiang F."/>
            <person name="Liu H."/>
            <person name="Zhao H."/>
            <person name="Xu D."/>
            <person name="Zhang Y."/>
        </authorList>
    </citation>
    <scope>NUCLEOTIDE SEQUENCE [LARGE SCALE GENOMIC DNA]</scope>
    <source>
        <strain evidence="2">cv. Yunnan</strain>
        <tissue evidence="1">Leaves</tissue>
    </source>
</reference>
<organism evidence="1 2">
    <name type="scientific">Smallanthus sonchifolius</name>
    <dbReference type="NCBI Taxonomy" id="185202"/>
    <lineage>
        <taxon>Eukaryota</taxon>
        <taxon>Viridiplantae</taxon>
        <taxon>Streptophyta</taxon>
        <taxon>Embryophyta</taxon>
        <taxon>Tracheophyta</taxon>
        <taxon>Spermatophyta</taxon>
        <taxon>Magnoliopsida</taxon>
        <taxon>eudicotyledons</taxon>
        <taxon>Gunneridae</taxon>
        <taxon>Pentapetalae</taxon>
        <taxon>asterids</taxon>
        <taxon>campanulids</taxon>
        <taxon>Asterales</taxon>
        <taxon>Asteraceae</taxon>
        <taxon>Asteroideae</taxon>
        <taxon>Heliantheae alliance</taxon>
        <taxon>Millerieae</taxon>
        <taxon>Smallanthus</taxon>
    </lineage>
</organism>
<evidence type="ECO:0000313" key="1">
    <source>
        <dbReference type="EMBL" id="KAI3801000.1"/>
    </source>
</evidence>